<reference evidence="2 3" key="1">
    <citation type="journal article" date="2014" name="Nature">
        <title>The genomic substrate for adaptive radiation in African cichlid fish.</title>
        <authorList>
            <person name="Brawand D."/>
            <person name="Wagner C.E."/>
            <person name="Li Y.I."/>
            <person name="Malinsky M."/>
            <person name="Keller I."/>
            <person name="Fan S."/>
            <person name="Simakov O."/>
            <person name="Ng A.Y."/>
            <person name="Lim Z.W."/>
            <person name="Bezault E."/>
            <person name="Turner-Maier J."/>
            <person name="Johnson J."/>
            <person name="Alcazar R."/>
            <person name="Noh H.J."/>
            <person name="Russell P."/>
            <person name="Aken B."/>
            <person name="Alfoldi J."/>
            <person name="Amemiya C."/>
            <person name="Azzouzi N."/>
            <person name="Baroiller J.F."/>
            <person name="Barloy-Hubler F."/>
            <person name="Berlin A."/>
            <person name="Bloomquist R."/>
            <person name="Carleton K.L."/>
            <person name="Conte M.A."/>
            <person name="D'Cotta H."/>
            <person name="Eshel O."/>
            <person name="Gaffney L."/>
            <person name="Galibert F."/>
            <person name="Gante H.F."/>
            <person name="Gnerre S."/>
            <person name="Greuter L."/>
            <person name="Guyon R."/>
            <person name="Haddad N.S."/>
            <person name="Haerty W."/>
            <person name="Harris R.M."/>
            <person name="Hofmann H.A."/>
            <person name="Hourlier T."/>
            <person name="Hulata G."/>
            <person name="Jaffe D.B."/>
            <person name="Lara M."/>
            <person name="Lee A.P."/>
            <person name="MacCallum I."/>
            <person name="Mwaiko S."/>
            <person name="Nikaido M."/>
            <person name="Nishihara H."/>
            <person name="Ozouf-Costaz C."/>
            <person name="Penman D.J."/>
            <person name="Przybylski D."/>
            <person name="Rakotomanga M."/>
            <person name="Renn S.C.P."/>
            <person name="Ribeiro F.J."/>
            <person name="Ron M."/>
            <person name="Salzburger W."/>
            <person name="Sanchez-Pulido L."/>
            <person name="Santos M.E."/>
            <person name="Searle S."/>
            <person name="Sharpe T."/>
            <person name="Swofford R."/>
            <person name="Tan F.J."/>
            <person name="Williams L."/>
            <person name="Young S."/>
            <person name="Yin S."/>
            <person name="Okada N."/>
            <person name="Kocher T.D."/>
            <person name="Miska E.A."/>
            <person name="Lander E.S."/>
            <person name="Venkatesh B."/>
            <person name="Fernald R.D."/>
            <person name="Meyer A."/>
            <person name="Ponting C.P."/>
            <person name="Streelman J.T."/>
            <person name="Lindblad-Toh K."/>
            <person name="Seehausen O."/>
            <person name="Di Palma F."/>
        </authorList>
    </citation>
    <scope>NUCLEOTIDE SEQUENCE</scope>
</reference>
<keyword evidence="1" id="KW-0732">Signal</keyword>
<sequence length="287" mass="30715">MTLPISSFGCLVLFHLCVLQGYPGQPAGVGYGQPAGVGYGQPAGVGYGQPAGVGYGQPAGAGYGQPAGAGYGQPAGAGYGQPAHPMGGQYPAPQQGTVVINKLYSLSICFKAEDLKLITQGLFRPLLAFNNNNNGLHFYSAFRDPSKRFTIPLFIHSHIHKGHLCKVDDLLLSRIMHRHTFSSCWKNMNSSMSPSLSSSSLLQVHASWPLFCLCLHKVGIIAAPPLSITISQPLGLTLCLVLSCRNSISVLGLVILVYIRHNNAVLLIDTGSFVKLRNFRLLVITRS</sequence>
<dbReference type="Proteomes" id="UP000265160">
    <property type="component" value="LG11"/>
</dbReference>
<dbReference type="GeneTree" id="ENSGT01040000243498"/>
<feature type="signal peptide" evidence="1">
    <location>
        <begin position="1"/>
        <end position="21"/>
    </location>
</feature>
<feature type="chain" id="PRO_5018160250" evidence="1">
    <location>
        <begin position="22"/>
        <end position="287"/>
    </location>
</feature>
<proteinExistence type="predicted"/>
<reference evidence="2" key="3">
    <citation type="submission" date="2025-09" db="UniProtKB">
        <authorList>
            <consortium name="Ensembl"/>
        </authorList>
    </citation>
    <scope>IDENTIFICATION</scope>
</reference>
<dbReference type="AlphaFoldDB" id="A0A3P9BGP0"/>
<organism evidence="2 3">
    <name type="scientific">Maylandia zebra</name>
    <name type="common">zebra mbuna</name>
    <dbReference type="NCBI Taxonomy" id="106582"/>
    <lineage>
        <taxon>Eukaryota</taxon>
        <taxon>Metazoa</taxon>
        <taxon>Chordata</taxon>
        <taxon>Craniata</taxon>
        <taxon>Vertebrata</taxon>
        <taxon>Euteleostomi</taxon>
        <taxon>Actinopterygii</taxon>
        <taxon>Neopterygii</taxon>
        <taxon>Teleostei</taxon>
        <taxon>Neoteleostei</taxon>
        <taxon>Acanthomorphata</taxon>
        <taxon>Ovalentaria</taxon>
        <taxon>Cichlomorphae</taxon>
        <taxon>Cichliformes</taxon>
        <taxon>Cichlidae</taxon>
        <taxon>African cichlids</taxon>
        <taxon>Pseudocrenilabrinae</taxon>
        <taxon>Haplochromini</taxon>
        <taxon>Maylandia</taxon>
        <taxon>Maylandia zebra complex</taxon>
    </lineage>
</organism>
<protein>
    <submittedName>
        <fullName evidence="2">Uncharacterized protein</fullName>
    </submittedName>
</protein>
<dbReference type="Ensembl" id="ENSMZET00005009433.1">
    <property type="protein sequence ID" value="ENSMZEP00005009084.1"/>
    <property type="gene ID" value="ENSMZEG00005006889.1"/>
</dbReference>
<dbReference type="STRING" id="106582.ENSMZEP00005009084"/>
<keyword evidence="3" id="KW-1185">Reference proteome</keyword>
<evidence type="ECO:0000313" key="2">
    <source>
        <dbReference type="Ensembl" id="ENSMZEP00005009084.1"/>
    </source>
</evidence>
<reference evidence="2" key="2">
    <citation type="submission" date="2025-08" db="UniProtKB">
        <authorList>
            <consortium name="Ensembl"/>
        </authorList>
    </citation>
    <scope>IDENTIFICATION</scope>
</reference>
<accession>A0A3P9BGP0</accession>
<name>A0A3P9BGP0_9CICH</name>
<evidence type="ECO:0000256" key="1">
    <source>
        <dbReference type="SAM" id="SignalP"/>
    </source>
</evidence>
<evidence type="ECO:0000313" key="3">
    <source>
        <dbReference type="Proteomes" id="UP000265160"/>
    </source>
</evidence>